<sequence length="262" mass="29567">MVVEEIKRWITGRNLNPGEKLPKEAELQEMFGVSRGTMREALKALEVQGLIRLSTGPAGGATIERVTLDRTFQFLQNYLFFQDITIGDIYALRRMLEPEMAALAVPHLSDADLEALERSIEISNPSQDNTHPAAMQRVEDLHFHDILAEACPNPFLRFQCRLINRMLETMVVSSLHATQDEHQRLGEAAWRAHRKILAAVRKADADQVRKLMLAHIVENQRHLDLLQAGLRSRLVLDSELRLGAGLPTAADTSLLLRRQAKS</sequence>
<dbReference type="PANTHER" id="PTHR43537:SF24">
    <property type="entry name" value="GLUCONATE OPERON TRANSCRIPTIONAL REPRESSOR"/>
    <property type="match status" value="1"/>
</dbReference>
<keyword evidence="1" id="KW-0805">Transcription regulation</keyword>
<reference evidence="5 6" key="1">
    <citation type="submission" date="2024-05" db="EMBL/GenBank/DDBJ databases">
        <title>Roseateles sp. 2.12 16S ribosomal RNA gene Genome sequencing and assembly.</title>
        <authorList>
            <person name="Woo H."/>
        </authorList>
    </citation>
    <scope>NUCLEOTIDE SEQUENCE [LARGE SCALE GENOMIC DNA]</scope>
    <source>
        <strain evidence="5 6">2.12</strain>
    </source>
</reference>
<dbReference type="PANTHER" id="PTHR43537">
    <property type="entry name" value="TRANSCRIPTIONAL REGULATOR, GNTR FAMILY"/>
    <property type="match status" value="1"/>
</dbReference>
<evidence type="ECO:0000256" key="3">
    <source>
        <dbReference type="ARBA" id="ARBA00023163"/>
    </source>
</evidence>
<dbReference type="CDD" id="cd07377">
    <property type="entry name" value="WHTH_GntR"/>
    <property type="match status" value="1"/>
</dbReference>
<evidence type="ECO:0000313" key="6">
    <source>
        <dbReference type="Proteomes" id="UP001462640"/>
    </source>
</evidence>
<proteinExistence type="predicted"/>
<dbReference type="InterPro" id="IPR011711">
    <property type="entry name" value="GntR_C"/>
</dbReference>
<dbReference type="InterPro" id="IPR008920">
    <property type="entry name" value="TF_FadR/GntR_C"/>
</dbReference>
<dbReference type="RefSeq" id="WP_269629530.1">
    <property type="nucleotide sequence ID" value="NZ_JBDPZC010000003.1"/>
</dbReference>
<gene>
    <name evidence="5" type="ORF">ABDJ40_08320</name>
</gene>
<feature type="domain" description="HTH gntR-type" evidence="4">
    <location>
        <begin position="1"/>
        <end position="66"/>
    </location>
</feature>
<dbReference type="SMART" id="SM00345">
    <property type="entry name" value="HTH_GNTR"/>
    <property type="match status" value="1"/>
</dbReference>
<dbReference type="InterPro" id="IPR036390">
    <property type="entry name" value="WH_DNA-bd_sf"/>
</dbReference>
<dbReference type="SMART" id="SM00895">
    <property type="entry name" value="FCD"/>
    <property type="match status" value="1"/>
</dbReference>
<organism evidence="5 6">
    <name type="scientific">Roseateles flavus</name>
    <dbReference type="NCBI Taxonomy" id="3149041"/>
    <lineage>
        <taxon>Bacteria</taxon>
        <taxon>Pseudomonadati</taxon>
        <taxon>Pseudomonadota</taxon>
        <taxon>Betaproteobacteria</taxon>
        <taxon>Burkholderiales</taxon>
        <taxon>Sphaerotilaceae</taxon>
        <taxon>Roseateles</taxon>
    </lineage>
</organism>
<dbReference type="EMBL" id="JBDPZC010000003">
    <property type="protein sequence ID" value="MEO3712772.1"/>
    <property type="molecule type" value="Genomic_DNA"/>
</dbReference>
<dbReference type="PROSITE" id="PS50949">
    <property type="entry name" value="HTH_GNTR"/>
    <property type="match status" value="1"/>
</dbReference>
<evidence type="ECO:0000256" key="1">
    <source>
        <dbReference type="ARBA" id="ARBA00023015"/>
    </source>
</evidence>
<dbReference type="InterPro" id="IPR036388">
    <property type="entry name" value="WH-like_DNA-bd_sf"/>
</dbReference>
<protein>
    <submittedName>
        <fullName evidence="5">FCD domain-containing protein</fullName>
    </submittedName>
</protein>
<evidence type="ECO:0000256" key="2">
    <source>
        <dbReference type="ARBA" id="ARBA00023125"/>
    </source>
</evidence>
<evidence type="ECO:0000259" key="4">
    <source>
        <dbReference type="PROSITE" id="PS50949"/>
    </source>
</evidence>
<dbReference type="Proteomes" id="UP001462640">
    <property type="component" value="Unassembled WGS sequence"/>
</dbReference>
<keyword evidence="6" id="KW-1185">Reference proteome</keyword>
<dbReference type="Pfam" id="PF07729">
    <property type="entry name" value="FCD"/>
    <property type="match status" value="1"/>
</dbReference>
<evidence type="ECO:0000313" key="5">
    <source>
        <dbReference type="EMBL" id="MEO3712772.1"/>
    </source>
</evidence>
<dbReference type="SUPFAM" id="SSF46785">
    <property type="entry name" value="Winged helix' DNA-binding domain"/>
    <property type="match status" value="1"/>
</dbReference>
<dbReference type="Pfam" id="PF00392">
    <property type="entry name" value="GntR"/>
    <property type="match status" value="1"/>
</dbReference>
<keyword evidence="3" id="KW-0804">Transcription</keyword>
<keyword evidence="2" id="KW-0238">DNA-binding</keyword>
<dbReference type="Gene3D" id="1.20.120.530">
    <property type="entry name" value="GntR ligand-binding domain-like"/>
    <property type="match status" value="1"/>
</dbReference>
<dbReference type="PRINTS" id="PR00035">
    <property type="entry name" value="HTHGNTR"/>
</dbReference>
<dbReference type="SUPFAM" id="SSF48008">
    <property type="entry name" value="GntR ligand-binding domain-like"/>
    <property type="match status" value="1"/>
</dbReference>
<dbReference type="Gene3D" id="1.10.10.10">
    <property type="entry name" value="Winged helix-like DNA-binding domain superfamily/Winged helix DNA-binding domain"/>
    <property type="match status" value="1"/>
</dbReference>
<comment type="caution">
    <text evidence="5">The sequence shown here is derived from an EMBL/GenBank/DDBJ whole genome shotgun (WGS) entry which is preliminary data.</text>
</comment>
<name>A0ABV0GCI5_9BURK</name>
<accession>A0ABV0GCI5</accession>
<dbReference type="InterPro" id="IPR000524">
    <property type="entry name" value="Tscrpt_reg_HTH_GntR"/>
</dbReference>